<evidence type="ECO:0008006" key="3">
    <source>
        <dbReference type="Google" id="ProtNLM"/>
    </source>
</evidence>
<dbReference type="Proteomes" id="UP000217154">
    <property type="component" value="Chromosome"/>
</dbReference>
<reference evidence="1 2" key="1">
    <citation type="submission" date="2017-09" db="EMBL/GenBank/DDBJ databases">
        <title>The diverse metabolic capabilities of V. boronicumulans make it an excellent choice for continued studies on novel biodegradation.</title>
        <authorList>
            <person name="Sun S."/>
        </authorList>
    </citation>
    <scope>NUCLEOTIDE SEQUENCE [LARGE SCALE GENOMIC DNA]</scope>
    <source>
        <strain evidence="1 2">J1</strain>
    </source>
</reference>
<dbReference type="RefSeq" id="WP_095745915.1">
    <property type="nucleotide sequence ID" value="NZ_CP023284.1"/>
</dbReference>
<dbReference type="InterPro" id="IPR009962">
    <property type="entry name" value="DUF1488"/>
</dbReference>
<dbReference type="KEGG" id="vbo:CKY39_21785"/>
<organism evidence="1 2">
    <name type="scientific">Variovorax boronicumulans</name>
    <dbReference type="NCBI Taxonomy" id="436515"/>
    <lineage>
        <taxon>Bacteria</taxon>
        <taxon>Pseudomonadati</taxon>
        <taxon>Pseudomonadota</taxon>
        <taxon>Betaproteobacteria</taxon>
        <taxon>Burkholderiales</taxon>
        <taxon>Comamonadaceae</taxon>
        <taxon>Variovorax</taxon>
    </lineage>
</organism>
<evidence type="ECO:0000313" key="2">
    <source>
        <dbReference type="Proteomes" id="UP000217154"/>
    </source>
</evidence>
<proteinExistence type="predicted"/>
<dbReference type="Pfam" id="PF07369">
    <property type="entry name" value="DUF1488"/>
    <property type="match status" value="1"/>
</dbReference>
<sequence length="86" mass="9663">MSDAPYFHDASGSVRFWVDLEGNRFVSASVGSQALRYHFHTPESADPLETFGHHVEEIEAAVRRRLSQGAMEPVMLRENDLHVPAV</sequence>
<evidence type="ECO:0000313" key="1">
    <source>
        <dbReference type="EMBL" id="ATA55564.1"/>
    </source>
</evidence>
<gene>
    <name evidence="1" type="ORF">CKY39_21785</name>
</gene>
<dbReference type="EMBL" id="CP023284">
    <property type="protein sequence ID" value="ATA55564.1"/>
    <property type="molecule type" value="Genomic_DNA"/>
</dbReference>
<dbReference type="AlphaFoldDB" id="A0A250DMT5"/>
<accession>A0A250DMT5</accession>
<name>A0A250DMT5_9BURK</name>
<protein>
    <recommendedName>
        <fullName evidence="3">DUF1488 domain-containing protein</fullName>
    </recommendedName>
</protein>